<dbReference type="Gene3D" id="2.60.40.1110">
    <property type="match status" value="4"/>
</dbReference>
<dbReference type="Pfam" id="PF18033">
    <property type="entry name" value="SpuA_C"/>
    <property type="match status" value="1"/>
</dbReference>
<evidence type="ECO:0000256" key="4">
    <source>
        <dbReference type="ARBA" id="ARBA00022837"/>
    </source>
</evidence>
<dbReference type="Proteomes" id="UP000572212">
    <property type="component" value="Unassembled WGS sequence"/>
</dbReference>
<dbReference type="InterPro" id="IPR004193">
    <property type="entry name" value="Glyco_hydro_13_N"/>
</dbReference>
<evidence type="ECO:0000256" key="9">
    <source>
        <dbReference type="ARBA" id="ARBA00031076"/>
    </source>
</evidence>
<dbReference type="InterPro" id="IPR006047">
    <property type="entry name" value="GH13_cat_dom"/>
</dbReference>
<dbReference type="SMART" id="SM00642">
    <property type="entry name" value="Aamy"/>
    <property type="match status" value="2"/>
</dbReference>
<dbReference type="InterPro" id="IPR013784">
    <property type="entry name" value="Carb-bd-like_fold"/>
</dbReference>
<feature type="domain" description="Glycosyl hydrolase family 13 catalytic" evidence="12">
    <location>
        <begin position="1351"/>
        <end position="1719"/>
    </location>
</feature>
<dbReference type="CDD" id="cd10315">
    <property type="entry name" value="CBM41_pullulanase"/>
    <property type="match status" value="4"/>
</dbReference>
<organism evidence="13 14">
    <name type="scientific">Gracilibacillus halotolerans</name>
    <dbReference type="NCBI Taxonomy" id="74386"/>
    <lineage>
        <taxon>Bacteria</taxon>
        <taxon>Bacillati</taxon>
        <taxon>Bacillota</taxon>
        <taxon>Bacilli</taxon>
        <taxon>Bacillales</taxon>
        <taxon>Bacillaceae</taxon>
        <taxon>Gracilibacillus</taxon>
    </lineage>
</organism>
<evidence type="ECO:0000256" key="11">
    <source>
        <dbReference type="SAM" id="Phobius"/>
    </source>
</evidence>
<feature type="transmembrane region" description="Helical" evidence="11">
    <location>
        <begin position="1967"/>
        <end position="1986"/>
    </location>
</feature>
<dbReference type="SUPFAM" id="SSF51445">
    <property type="entry name" value="(Trans)glycosidases"/>
    <property type="match status" value="2"/>
</dbReference>
<keyword evidence="11" id="KW-0472">Membrane</keyword>
<feature type="compositionally biased region" description="Polar residues" evidence="10">
    <location>
        <begin position="1899"/>
        <end position="1912"/>
    </location>
</feature>
<keyword evidence="4" id="KW-0106">Calcium</keyword>
<keyword evidence="3" id="KW-0378">Hydrolase</keyword>
<comment type="similarity">
    <text evidence="1">Belongs to the glycosyl hydrolase 13 family.</text>
</comment>
<keyword evidence="5" id="KW-0326">Glycosidase</keyword>
<dbReference type="EMBL" id="JACHON010000005">
    <property type="protein sequence ID" value="MBB6512779.1"/>
    <property type="molecule type" value="Genomic_DNA"/>
</dbReference>
<dbReference type="SUPFAM" id="SSF51011">
    <property type="entry name" value="Glycosyl hydrolase domain"/>
    <property type="match status" value="1"/>
</dbReference>
<name>A0A841RJU2_9BACI</name>
<dbReference type="Gene3D" id="2.60.40.1220">
    <property type="match status" value="1"/>
</dbReference>
<feature type="domain" description="Glycosyl hydrolase family 13 catalytic" evidence="12">
    <location>
        <begin position="385"/>
        <end position="765"/>
    </location>
</feature>
<dbReference type="RefSeq" id="WP_184246698.1">
    <property type="nucleotide sequence ID" value="NZ_BAAACU010000059.1"/>
</dbReference>
<keyword evidence="11" id="KW-0812">Transmembrane</keyword>
<dbReference type="SUPFAM" id="SSF81296">
    <property type="entry name" value="E set domains"/>
    <property type="match status" value="1"/>
</dbReference>
<dbReference type="GO" id="GO:0051060">
    <property type="term" value="F:pullulanase activity"/>
    <property type="evidence" value="ECO:0007669"/>
    <property type="project" value="UniProtKB-EC"/>
</dbReference>
<dbReference type="InterPro" id="IPR014756">
    <property type="entry name" value="Ig_E-set"/>
</dbReference>
<evidence type="ECO:0000256" key="2">
    <source>
        <dbReference type="ARBA" id="ARBA00022729"/>
    </source>
</evidence>
<dbReference type="InterPro" id="IPR013780">
    <property type="entry name" value="Glyco_hydro_b"/>
</dbReference>
<evidence type="ECO:0000313" key="14">
    <source>
        <dbReference type="Proteomes" id="UP000572212"/>
    </source>
</evidence>
<dbReference type="GO" id="GO:0030246">
    <property type="term" value="F:carbohydrate binding"/>
    <property type="evidence" value="ECO:0007669"/>
    <property type="project" value="InterPro"/>
</dbReference>
<evidence type="ECO:0000256" key="6">
    <source>
        <dbReference type="ARBA" id="ARBA00023965"/>
    </source>
</evidence>
<dbReference type="Pfam" id="PF03714">
    <property type="entry name" value="PUD"/>
    <property type="match status" value="4"/>
</dbReference>
<gene>
    <name evidence="13" type="ORF">GGQ92_001568</name>
</gene>
<reference evidence="13 14" key="1">
    <citation type="submission" date="2020-08" db="EMBL/GenBank/DDBJ databases">
        <title>Genomic Encyclopedia of Type Strains, Phase IV (KMG-IV): sequencing the most valuable type-strain genomes for metagenomic binning, comparative biology and taxonomic classification.</title>
        <authorList>
            <person name="Goeker M."/>
        </authorList>
    </citation>
    <scope>NUCLEOTIDE SEQUENCE [LARGE SCALE GENOMIC DNA]</scope>
    <source>
        <strain evidence="13 14">DSM 11805</strain>
    </source>
</reference>
<keyword evidence="11" id="KW-1133">Transmembrane helix</keyword>
<dbReference type="NCBIfam" id="TIGR01167">
    <property type="entry name" value="LPXTG_anchor"/>
    <property type="match status" value="1"/>
</dbReference>
<accession>A0A841RJU2</accession>
<dbReference type="Pfam" id="PF00128">
    <property type="entry name" value="Alpha-amylase"/>
    <property type="match status" value="2"/>
</dbReference>
<dbReference type="Gene3D" id="2.60.40.10">
    <property type="entry name" value="Immunoglobulins"/>
    <property type="match status" value="1"/>
</dbReference>
<comment type="catalytic activity">
    <reaction evidence="6">
        <text>Hydrolysis of (1-&gt;6)-alpha-D-glucosidic linkages in pullulan, amylopectin and glycogen, and in the alpha- and beta-limit dextrins of amylopectin and glycogen.</text>
        <dbReference type="EC" id="3.2.1.41"/>
    </reaction>
</comment>
<evidence type="ECO:0000256" key="3">
    <source>
        <dbReference type="ARBA" id="ARBA00022801"/>
    </source>
</evidence>
<dbReference type="InterPro" id="IPR005323">
    <property type="entry name" value="CBM41_pullulanase"/>
</dbReference>
<comment type="caution">
    <text evidence="13">The sequence shown here is derived from an EMBL/GenBank/DDBJ whole genome shotgun (WGS) entry which is preliminary data.</text>
</comment>
<dbReference type="CDD" id="cd11341">
    <property type="entry name" value="AmyAc_Pullulanase_LD-like"/>
    <property type="match status" value="1"/>
</dbReference>
<dbReference type="PANTHER" id="PTHR43002">
    <property type="entry name" value="GLYCOGEN DEBRANCHING ENZYME"/>
    <property type="match status" value="1"/>
</dbReference>
<dbReference type="InterPro" id="IPR014755">
    <property type="entry name" value="Cu-Rt/internalin_Ig-like"/>
</dbReference>
<dbReference type="Pfam" id="PF02922">
    <property type="entry name" value="CBM_48"/>
    <property type="match status" value="1"/>
</dbReference>
<dbReference type="Gene3D" id="3.20.20.80">
    <property type="entry name" value="Glycosidases"/>
    <property type="match status" value="2"/>
</dbReference>
<dbReference type="InterPro" id="IPR017853">
    <property type="entry name" value="GH"/>
</dbReference>
<proteinExistence type="inferred from homology"/>
<keyword evidence="14" id="KW-1185">Reference proteome</keyword>
<dbReference type="GO" id="GO:0005975">
    <property type="term" value="P:carbohydrate metabolic process"/>
    <property type="evidence" value="ECO:0007669"/>
    <property type="project" value="InterPro"/>
</dbReference>
<evidence type="ECO:0000256" key="5">
    <source>
        <dbReference type="ARBA" id="ARBA00023295"/>
    </source>
</evidence>
<evidence type="ECO:0000259" key="12">
    <source>
        <dbReference type="SMART" id="SM00642"/>
    </source>
</evidence>
<evidence type="ECO:0000256" key="7">
    <source>
        <dbReference type="ARBA" id="ARBA00024062"/>
    </source>
</evidence>
<feature type="region of interest" description="Disordered" evidence="10">
    <location>
        <begin position="515"/>
        <end position="535"/>
    </location>
</feature>
<dbReference type="InterPro" id="IPR040806">
    <property type="entry name" value="SpuA_C"/>
</dbReference>
<dbReference type="NCBIfam" id="TIGR02102">
    <property type="entry name" value="pullulan_Gpos"/>
    <property type="match status" value="1"/>
</dbReference>
<evidence type="ECO:0000256" key="1">
    <source>
        <dbReference type="ARBA" id="ARBA00008061"/>
    </source>
</evidence>
<evidence type="ECO:0000313" key="13">
    <source>
        <dbReference type="EMBL" id="MBB6512779.1"/>
    </source>
</evidence>
<dbReference type="InterPro" id="IPR011838">
    <property type="entry name" value="Pullulan_Gpos"/>
</dbReference>
<keyword evidence="2" id="KW-0732">Signal</keyword>
<evidence type="ECO:0000256" key="8">
    <source>
        <dbReference type="ARBA" id="ARBA00029618"/>
    </source>
</evidence>
<dbReference type="CDD" id="cd02860">
    <property type="entry name" value="E_set_Pullulanase"/>
    <property type="match status" value="1"/>
</dbReference>
<dbReference type="SUPFAM" id="SSF49452">
    <property type="entry name" value="Starch-binding domain-like"/>
    <property type="match status" value="4"/>
</dbReference>
<sequence>MKRRKKHFQKAWSIALIILLLISTFSHSNMPIIKAEEKMNNQTLRIHYETDVENVTDLGVWLWGDVAAPSEEQGEWPNGTWFTDEQVTNYGPYVDVELKEEAKNIGLKINNRVGEEITDDITVEMISSQIEEVWITKEGNVYYYNPSEIDENMVRIHYWKDNQEYEPWGVWTWGDVLNPSQAWSMDAVPFSNEQMGPYGAYVDIPLKESAESLGLLLVTRDEAANKTGDMTFEDLSTHRQLFIKEGTDELFTNPYYVSTEEKEEAPVEVGEGEHDIEVTAEVSDTFTYNEHSLLTVNISNPSDIEITSIYADTSSLGGSSKLEISPELQQVTLSVTHDIVAGEKTIPITVVDADNGAYHAEATAIVEARDISAENMDWDESIIYFMLTDRFYDGNQANNDPYGIGYDSYENQRGVYQGGDFKGIIKKLDYLDELGINTIWISPIVENVGYDVNYNAEEGAYFAYHGYWANNFEALNPHFGTLEEFHQLIDEAAKRDIHIMVDVVLNHTGYGLKESDASIEGEPPAGYPTNEERERFKDMIREKSGSGDEKMELSGLPDFKTEDEAVRNQIVDWQTAWLDKSTTANGNSISYFRVDTVKHVDRTTWQHFRNELTKKDPAFQLIGEAWGAGANNNQGYLETGTMDSLLDFEFKTIARNFVNGQLEQANESLIARNGKISNQALLGQFLGSHDEDGFLYSLNGDEGKLKLAASLQITAKGQPVIYYGEELGQTGKNNWPEYDNRYDLAWDNVENNDILEHYQKLLQFRNNHSDILAKGNRAKIAGSNEDEYLLFERSFDNEKVYVGLNTSNKEKIVTLTVSDEETIVTDEYANRQFDTTKQEDGSVTITVEIPSMDNGGTVLLSAANGSILGESSNESGVEEEETPAIQDGYLRVHFPGNNDNFTDLGLWIWEDVETPSEQNGSWPNGATTITNDKRTDYGPYVDIKLAKNAKKIGFLINDSQGANLSGDKFVDIVSPEMNEIWLTEDYNVYLYEPLPSEDNKIRVNFLQKEDSYENFGLWTWGDVLNPTEDWPNGAHFFSDDQIGLKGSYVDLELKSDAQSINFLVLNKNTEWQTADMSFQDLDEHSQIFIRMGEDQVYTNPYFVKEEGLLFAEVLSDKIELTYDSIEGLVVEDLLNELDVTDKNGDRFVIEDVVINEENGVVEIIGNIELSKAPYTITHNGREATAMVGWRLKDEMYGYDGDLGAMLHADGTADIKVWSPSADQVSIILYDKDNPESIVKDGIAMSRSNKGVWSVQLNKDNTGLTDVTGYFYHYNIERDGEEVIALDPYAKSMAAWNSEADDSYVGKAAIVNPSEIGPELDYAKIDGFEKREDAIIYEAHVRDMTSDPSIDEELTARFGTFAAFVERLDYIQDLGVTHIQLLPIMSYYFSNEFENDQRLLDYSSTGNNYNWGYDPHSYFSITGMYSENPMNPEKRIEELKLLIDEIHKRDMGVILDVVYNHTARVHIFEDLEPNYYHFMNADGTPRESFGGGRLGTTHKMAQRILVDSITYWTEEFKVDGFRFDMMGDHDAETIEIAFNKAKELNPNILMIGEGWVTYAGDENYPNVQPADQSWMQHTDTVGVFSDEIRNELKSGFGSEGQPRFLTGGARNVENIYQNIIANPGNFKADDPGDVVQYIAAHDNLTLHDVIAQSIKKDPKDHSQEIHQRIRLGNLIVLTAQGTPFIHAGQEYGRTKQFRHEDYKGPVAEAPYKSTYMTDADGNPFEYPYFIHDSYDSTDAINKFEWEKATNSEQYPIHTTTRAFTKGLIELRRSTSAFSLDTREEIDQYVKRLNIPEIEEEDLVVAYQATDPDTEDHYYVFVNADNKARNLSLSDDIYDGDIIVAGDQAGIEKIDEPNGVTLTSSSIEIAALSSVVVRVSGNEEVDKDDGGTGSDREDNDSSPNEDVPSNPSNEADSEKNEQNEENQPDSNQNEQNEEGQPDSNQKSNEESETEDAEENKLPKTATNTFLLLLLGCLSLAFAGILFAFRKKVV</sequence>
<dbReference type="Gene3D" id="2.60.40.1180">
    <property type="entry name" value="Golgi alpha-mannosidase II"/>
    <property type="match status" value="2"/>
</dbReference>
<evidence type="ECO:0000256" key="10">
    <source>
        <dbReference type="SAM" id="MobiDB-lite"/>
    </source>
</evidence>
<protein>
    <recommendedName>
        <fullName evidence="7">pullulanase</fullName>
        <ecNumber evidence="7">3.2.1.41</ecNumber>
    </recommendedName>
    <alternativeName>
        <fullName evidence="8">Alpha-dextrin endo-1,6-alpha-glucosidase</fullName>
    </alternativeName>
    <alternativeName>
        <fullName evidence="9">Pullulan 6-glucanohydrolase</fullName>
    </alternativeName>
</protein>
<dbReference type="InterPro" id="IPR013783">
    <property type="entry name" value="Ig-like_fold"/>
</dbReference>
<feature type="region of interest" description="Disordered" evidence="10">
    <location>
        <begin position="1879"/>
        <end position="1959"/>
    </location>
</feature>
<dbReference type="EC" id="3.2.1.41" evidence="7"/>